<feature type="transmembrane region" description="Helical" evidence="14">
    <location>
        <begin position="1064"/>
        <end position="1097"/>
    </location>
</feature>
<dbReference type="Gene3D" id="1.25.40.10">
    <property type="entry name" value="Tetratricopeptide repeat domain"/>
    <property type="match status" value="4"/>
</dbReference>
<dbReference type="InterPro" id="IPR035952">
    <property type="entry name" value="Rhomboid-like_sf"/>
</dbReference>
<keyword evidence="17" id="KW-1185">Reference proteome</keyword>
<reference evidence="15" key="1">
    <citation type="submission" date="2021-02" db="EMBL/GenBank/DDBJ databases">
        <authorList>
            <person name="Nowell W R."/>
        </authorList>
    </citation>
    <scope>NUCLEOTIDE SEQUENCE</scope>
</reference>
<keyword evidence="11" id="KW-0168">Coated pit</keyword>
<feature type="repeat" description="CHCR" evidence="13">
    <location>
        <begin position="713"/>
        <end position="856"/>
    </location>
</feature>
<dbReference type="EMBL" id="CAJOBC010001030">
    <property type="protein sequence ID" value="CAF3649484.1"/>
    <property type="molecule type" value="Genomic_DNA"/>
</dbReference>
<keyword evidence="6 14" id="KW-0812">Transmembrane</keyword>
<dbReference type="FunFam" id="1.25.40.10:FF:000005">
    <property type="entry name" value="Clathrin heavy chain"/>
    <property type="match status" value="1"/>
</dbReference>
<evidence type="ECO:0000256" key="3">
    <source>
        <dbReference type="ARBA" id="ARBA00004477"/>
    </source>
</evidence>
<sequence length="1200" mass="139794">LFYFLGSIVNFSQEPEVHFKYIQAACKTGQIKEVERICRESNCYDPERVKNFLKEAKLTDQLPLIIVCDRFNFVHDLVLYLYRNNLMKNIEIYVQRVNSGRLPVVVGGLLDVDCSEDNIKQLILSVRGNFNVDELVEEVEKRNRMKLLLPWLETRVHDGSTDPGVHNAVAKIYIDSNSNPEKFLRDNLHYDSRVVGKYCEKRDPHLACVAYERGGCDMELINVCNENSLFKSEARYLVRRKDPTLWEQVLREDNQYRRPLIDQVIQTALAETQDPEEISVTVKAFMTADLPNNLIELLEKIVIDNSVFSEHRNLQNLLILTAIKADRSRVMDYINRLDNYDAPDIANIAISNQLYEEAFSIYKKFEVNTSAIQVLIDNINNLDRAYEFAERCNEPGVWSLLANAQIRNGLVKEAIDSFIKADDPTSYLEVVNVASQNDNWEDLVRYLQMARKKARETFVETELAFAYAKTNRLAELEEFISGPNHAQIQNVGDRCFENGMYDAAKLLFNNISNYAKLAVTLCYLGDYQGAVDSARKANSTKTWKEICFACIDKQEFRLAQMCGVQIVVQAEELEELINYYQNRGYFEELIQLLEAALGHERAHIGMFTELAILYSKYKPQKMREHLELFWSRVRKPKVLRACEQAHLWSELVFLYDKYEEFDNAIQTMMSHPTEAWRENHFKDIVAKVANIELYYKAIDFYLEFKPMLLNDLLLVLSARLDHTRAVNYFMKVKQLPLVKPYLRSVQNINNKAINEALNNLLIEEEDYQGLRNSIDAYDNFDNISLAQRLEKHELIEFRRVGAYLYKGNNRWKQAVELTKKDRLYKDSMTYAAESRQVEIAEELIAWFLDEKLFECFGACLFQCYDLLRPDVILELAWRHDIMDFAMPYMIQVMREYISKVDKLEQSDQVRTETETANDQKPIVFGDTQQLMLTAPGMNFAPVQQAYGGYPQFGGAAHDFIFCTYARDMAFQQEYFSIPPITRAYTTTCVITTIAVQLEFINAYQLYFNPELVFKRFQLWRLITNFCYFGPFGFNFFFNILFTYRYCRHLEEGSFRGRAADFLFMFLFGGTLMILMALFVNIVFLGSALTIMLVYVWSRRNPFVRMNFFGLLNFNAPYLPWVLFAFSLLLGNSVIVDLMGIAVGHAYYFLEDIFPREQGGFKLLKTPRFLHWLFDDNTNRDEPEAMPNAEVPFGAGGFVWQ</sequence>
<dbReference type="FunFam" id="1.25.40.10:FF:000001">
    <property type="entry name" value="Clathrin heavy chain"/>
    <property type="match status" value="1"/>
</dbReference>
<dbReference type="AlphaFoldDB" id="A0A813WTB6"/>
<dbReference type="PROSITE" id="PS50236">
    <property type="entry name" value="CHCR"/>
    <property type="match status" value="6"/>
</dbReference>
<feature type="transmembrane region" description="Helical" evidence="14">
    <location>
        <begin position="1117"/>
        <end position="1149"/>
    </location>
</feature>
<dbReference type="FunFam" id="1.25.40.10:FF:000002">
    <property type="entry name" value="Clathrin heavy chain"/>
    <property type="match status" value="1"/>
</dbReference>
<evidence type="ECO:0008006" key="18">
    <source>
        <dbReference type="Google" id="ProtNLM"/>
    </source>
</evidence>
<dbReference type="FunFam" id="1.20.1540.10:FF:000016">
    <property type="entry name" value="Derlin"/>
    <property type="match status" value="1"/>
</dbReference>
<keyword evidence="7" id="KW-0677">Repeat</keyword>
<evidence type="ECO:0000256" key="13">
    <source>
        <dbReference type="PROSITE-ProRule" id="PRU01006"/>
    </source>
</evidence>
<dbReference type="GO" id="GO:0005938">
    <property type="term" value="C:cell cortex"/>
    <property type="evidence" value="ECO:0007669"/>
    <property type="project" value="TreeGrafter"/>
</dbReference>
<comment type="subcellular location">
    <subcellularLocation>
        <location evidence="1">Cytoplasmic vesicle membrane</location>
        <topology evidence="1">Peripheral membrane protein</topology>
        <orientation evidence="1">Cytoplasmic side</orientation>
    </subcellularLocation>
    <subcellularLocation>
        <location evidence="3">Endoplasmic reticulum membrane</location>
        <topology evidence="3">Multi-pass membrane protein</topology>
    </subcellularLocation>
    <subcellularLocation>
        <location evidence="2">Membrane</location>
        <location evidence="2">Coated pit</location>
        <topology evidence="2">Peripheral membrane protein</topology>
        <orientation evidence="2">Cytoplasmic side</orientation>
    </subcellularLocation>
</comment>
<dbReference type="Proteomes" id="UP000663829">
    <property type="component" value="Unassembled WGS sequence"/>
</dbReference>
<dbReference type="GO" id="GO:0006886">
    <property type="term" value="P:intracellular protein transport"/>
    <property type="evidence" value="ECO:0007669"/>
    <property type="project" value="UniProtKB-UniRule"/>
</dbReference>
<evidence type="ECO:0000256" key="4">
    <source>
        <dbReference type="ARBA" id="ARBA00008917"/>
    </source>
</evidence>
<protein>
    <recommendedName>
        <fullName evidence="18">Clathrin heavy chain</fullName>
    </recommendedName>
</protein>
<evidence type="ECO:0000256" key="1">
    <source>
        <dbReference type="ARBA" id="ARBA00004180"/>
    </source>
</evidence>
<dbReference type="GO" id="GO:0032051">
    <property type="term" value="F:clathrin light chain binding"/>
    <property type="evidence" value="ECO:0007669"/>
    <property type="project" value="TreeGrafter"/>
</dbReference>
<dbReference type="SMART" id="SM00299">
    <property type="entry name" value="CLH"/>
    <property type="match status" value="6"/>
</dbReference>
<evidence type="ECO:0000313" key="17">
    <source>
        <dbReference type="Proteomes" id="UP000663829"/>
    </source>
</evidence>
<feature type="repeat" description="CHCR" evidence="13">
    <location>
        <begin position="564"/>
        <end position="710"/>
    </location>
</feature>
<dbReference type="InterPro" id="IPR055358">
    <property type="entry name" value="CHCR"/>
</dbReference>
<evidence type="ECO:0000256" key="7">
    <source>
        <dbReference type="ARBA" id="ARBA00022737"/>
    </source>
</evidence>
<keyword evidence="12" id="KW-0968">Cytoplasmic vesicle</keyword>
<evidence type="ECO:0000256" key="14">
    <source>
        <dbReference type="SAM" id="Phobius"/>
    </source>
</evidence>
<name>A0A813WTB6_9BILA</name>
<dbReference type="InterPro" id="IPR000547">
    <property type="entry name" value="Clathrin_H-chain/VPS_repeat"/>
</dbReference>
<feature type="repeat" description="CHCR" evidence="13">
    <location>
        <begin position="1"/>
        <end position="118"/>
    </location>
</feature>
<keyword evidence="9 14" id="KW-1133">Transmembrane helix</keyword>
<dbReference type="Pfam" id="PF04511">
    <property type="entry name" value="DER1"/>
    <property type="match status" value="1"/>
</dbReference>
<organism evidence="15 17">
    <name type="scientific">Didymodactylos carnosus</name>
    <dbReference type="NCBI Taxonomy" id="1234261"/>
    <lineage>
        <taxon>Eukaryota</taxon>
        <taxon>Metazoa</taxon>
        <taxon>Spiralia</taxon>
        <taxon>Gnathifera</taxon>
        <taxon>Rotifera</taxon>
        <taxon>Eurotatoria</taxon>
        <taxon>Bdelloidea</taxon>
        <taxon>Philodinida</taxon>
        <taxon>Philodinidae</taxon>
        <taxon>Didymodactylos</taxon>
    </lineage>
</organism>
<evidence type="ECO:0000313" key="15">
    <source>
        <dbReference type="EMBL" id="CAF0861847.1"/>
    </source>
</evidence>
<comment type="similarity">
    <text evidence="4">Belongs to the derlin family.</text>
</comment>
<comment type="similarity">
    <text evidence="5">Belongs to the clathrin heavy chain family.</text>
</comment>
<dbReference type="GO" id="GO:0045334">
    <property type="term" value="C:clathrin-coated endocytic vesicle"/>
    <property type="evidence" value="ECO:0007669"/>
    <property type="project" value="TreeGrafter"/>
</dbReference>
<evidence type="ECO:0000313" key="16">
    <source>
        <dbReference type="EMBL" id="CAF3649484.1"/>
    </source>
</evidence>
<feature type="repeat" description="CHCR" evidence="13">
    <location>
        <begin position="269"/>
        <end position="414"/>
    </location>
</feature>
<dbReference type="GO" id="GO:0036503">
    <property type="term" value="P:ERAD pathway"/>
    <property type="evidence" value="ECO:0007669"/>
    <property type="project" value="UniProtKB-ARBA"/>
</dbReference>
<evidence type="ECO:0000256" key="9">
    <source>
        <dbReference type="ARBA" id="ARBA00022989"/>
    </source>
</evidence>
<feature type="repeat" description="CHCR" evidence="13">
    <location>
        <begin position="123"/>
        <end position="262"/>
    </location>
</feature>
<dbReference type="GO" id="GO:0071439">
    <property type="term" value="C:clathrin complex"/>
    <property type="evidence" value="ECO:0007669"/>
    <property type="project" value="TreeGrafter"/>
</dbReference>
<dbReference type="GO" id="GO:0005789">
    <property type="term" value="C:endoplasmic reticulum membrane"/>
    <property type="evidence" value="ECO:0007669"/>
    <property type="project" value="UniProtKB-SubCell"/>
</dbReference>
<dbReference type="SUPFAM" id="SSF48371">
    <property type="entry name" value="ARM repeat"/>
    <property type="match status" value="5"/>
</dbReference>
<dbReference type="InterPro" id="IPR016024">
    <property type="entry name" value="ARM-type_fold"/>
</dbReference>
<keyword evidence="8" id="KW-0256">Endoplasmic reticulum</keyword>
<comment type="caution">
    <text evidence="15">The sequence shown here is derived from an EMBL/GenBank/DDBJ whole genome shotgun (WGS) entry which is preliminary data.</text>
</comment>
<dbReference type="PANTHER" id="PTHR10292">
    <property type="entry name" value="CLATHRIN HEAVY CHAIN RELATED"/>
    <property type="match status" value="1"/>
</dbReference>
<dbReference type="Gene3D" id="1.25.40.730">
    <property type="match status" value="1"/>
</dbReference>
<evidence type="ECO:0000256" key="11">
    <source>
        <dbReference type="ARBA" id="ARBA00023176"/>
    </source>
</evidence>
<accession>A0A813WTB6</accession>
<proteinExistence type="inferred from homology"/>
<dbReference type="OrthoDB" id="2113814at2759"/>
<evidence type="ECO:0000256" key="5">
    <source>
        <dbReference type="ARBA" id="ARBA00009535"/>
    </source>
</evidence>
<dbReference type="GO" id="GO:0006898">
    <property type="term" value="P:receptor-mediated endocytosis"/>
    <property type="evidence" value="ECO:0007669"/>
    <property type="project" value="TreeGrafter"/>
</dbReference>
<dbReference type="InterPro" id="IPR011990">
    <property type="entry name" value="TPR-like_helical_dom_sf"/>
</dbReference>
<evidence type="ECO:0000256" key="12">
    <source>
        <dbReference type="ARBA" id="ARBA00023329"/>
    </source>
</evidence>
<dbReference type="PANTHER" id="PTHR10292:SF1">
    <property type="entry name" value="CLATHRIN HEAVY CHAIN"/>
    <property type="match status" value="1"/>
</dbReference>
<feature type="non-terminal residue" evidence="15">
    <location>
        <position position="1200"/>
    </location>
</feature>
<dbReference type="Proteomes" id="UP000681722">
    <property type="component" value="Unassembled WGS sequence"/>
</dbReference>
<evidence type="ECO:0000256" key="10">
    <source>
        <dbReference type="ARBA" id="ARBA00023136"/>
    </source>
</evidence>
<evidence type="ECO:0000256" key="6">
    <source>
        <dbReference type="ARBA" id="ARBA00022692"/>
    </source>
</evidence>
<evidence type="ECO:0000256" key="2">
    <source>
        <dbReference type="ARBA" id="ARBA00004277"/>
    </source>
</evidence>
<dbReference type="EMBL" id="CAJNOQ010001030">
    <property type="protein sequence ID" value="CAF0861847.1"/>
    <property type="molecule type" value="Genomic_DNA"/>
</dbReference>
<dbReference type="InterPro" id="IPR007599">
    <property type="entry name" value="DER1"/>
</dbReference>
<dbReference type="Pfam" id="PF00637">
    <property type="entry name" value="Clathrin"/>
    <property type="match status" value="6"/>
</dbReference>
<evidence type="ECO:0000256" key="8">
    <source>
        <dbReference type="ARBA" id="ARBA00022824"/>
    </source>
</evidence>
<feature type="repeat" description="CHCR" evidence="13">
    <location>
        <begin position="418"/>
        <end position="559"/>
    </location>
</feature>
<keyword evidence="10 14" id="KW-0472">Membrane</keyword>
<feature type="transmembrane region" description="Helical" evidence="14">
    <location>
        <begin position="1018"/>
        <end position="1043"/>
    </location>
</feature>
<dbReference type="SUPFAM" id="SSF144091">
    <property type="entry name" value="Rhomboid-like"/>
    <property type="match status" value="1"/>
</dbReference>
<dbReference type="GO" id="GO:0005905">
    <property type="term" value="C:clathrin-coated pit"/>
    <property type="evidence" value="ECO:0007669"/>
    <property type="project" value="UniProtKB-KW"/>
</dbReference>
<dbReference type="GO" id="GO:0030659">
    <property type="term" value="C:cytoplasmic vesicle membrane"/>
    <property type="evidence" value="ECO:0007669"/>
    <property type="project" value="UniProtKB-SubCell"/>
</dbReference>
<gene>
    <name evidence="15" type="ORF">GPM918_LOCUS6630</name>
    <name evidence="16" type="ORF">SRO942_LOCUS6630</name>
</gene>
<dbReference type="FunFam" id="1.25.40.730:FF:000001">
    <property type="entry name" value="Clathrin heavy chain"/>
    <property type="match status" value="1"/>
</dbReference>